<evidence type="ECO:0000259" key="1">
    <source>
        <dbReference type="Pfam" id="PF08241"/>
    </source>
</evidence>
<dbReference type="SUPFAM" id="SSF53335">
    <property type="entry name" value="S-adenosyl-L-methionine-dependent methyltransferases"/>
    <property type="match status" value="1"/>
</dbReference>
<sequence length="257" mass="29026">MDLTDYRNTDREQERVADLMGLLPGNIANTLDIGARDGFLSKLLAERGTRVTALDLEQPRIDDERIECVAGDVTGLSFPDAYFDLVFCAEVLEHIPTNLLGKACSELSRTSNRYVLIGVPYKQDIRLGRTTCHVCGKKNPPWGHVNRFDESRLRSLFPECEVAKMSFVGVADTDTNFVACLLMDMAGNPYGTYSQAEPCVHCGAPLKEPTERSLMQKIFARAAFYARSVQAPFLKQHPNWVHVLFEKRKLEQQQRIR</sequence>
<comment type="caution">
    <text evidence="2">The sequence shown here is derived from an EMBL/GenBank/DDBJ whole genome shotgun (WGS) entry which is preliminary data.</text>
</comment>
<dbReference type="InterPro" id="IPR013216">
    <property type="entry name" value="Methyltransf_11"/>
</dbReference>
<dbReference type="GO" id="GO:0008168">
    <property type="term" value="F:methyltransferase activity"/>
    <property type="evidence" value="ECO:0007669"/>
    <property type="project" value="UniProtKB-KW"/>
</dbReference>
<evidence type="ECO:0000313" key="2">
    <source>
        <dbReference type="EMBL" id="NMQ06960.1"/>
    </source>
</evidence>
<dbReference type="Proteomes" id="UP000886469">
    <property type="component" value="Unassembled WGS sequence"/>
</dbReference>
<protein>
    <submittedName>
        <fullName evidence="2">Class I SAM-dependent methyltransferase</fullName>
    </submittedName>
</protein>
<name>A0ABX1TEF8_9PROT</name>
<dbReference type="RefSeq" id="WP_169071350.1">
    <property type="nucleotide sequence ID" value="NZ_JAZKUC010000001.1"/>
</dbReference>
<proteinExistence type="predicted"/>
<gene>
    <name evidence="2" type="ORF">E4Q08_17770</name>
</gene>
<keyword evidence="2" id="KW-0489">Methyltransferase</keyword>
<dbReference type="EMBL" id="SPMX01000058">
    <property type="protein sequence ID" value="NMQ06960.1"/>
    <property type="molecule type" value="Genomic_DNA"/>
</dbReference>
<dbReference type="Gene3D" id="3.40.50.150">
    <property type="entry name" value="Vaccinia Virus protein VP39"/>
    <property type="match status" value="1"/>
</dbReference>
<dbReference type="InterPro" id="IPR029063">
    <property type="entry name" value="SAM-dependent_MTases_sf"/>
</dbReference>
<dbReference type="CDD" id="cd02440">
    <property type="entry name" value="AdoMet_MTases"/>
    <property type="match status" value="1"/>
</dbReference>
<organism evidence="2 3">
    <name type="scientific">Candidatus Accumulibacter contiguus</name>
    <dbReference type="NCBI Taxonomy" id="2954381"/>
    <lineage>
        <taxon>Bacteria</taxon>
        <taxon>Pseudomonadati</taxon>
        <taxon>Pseudomonadota</taxon>
        <taxon>Betaproteobacteria</taxon>
        <taxon>Candidatus Accumulibacter</taxon>
    </lineage>
</organism>
<keyword evidence="2" id="KW-0808">Transferase</keyword>
<dbReference type="Pfam" id="PF08241">
    <property type="entry name" value="Methyltransf_11"/>
    <property type="match status" value="1"/>
</dbReference>
<dbReference type="GO" id="GO:0032259">
    <property type="term" value="P:methylation"/>
    <property type="evidence" value="ECO:0007669"/>
    <property type="project" value="UniProtKB-KW"/>
</dbReference>
<feature type="domain" description="Methyltransferase type 11" evidence="1">
    <location>
        <begin position="31"/>
        <end position="109"/>
    </location>
</feature>
<keyword evidence="3" id="KW-1185">Reference proteome</keyword>
<evidence type="ECO:0000313" key="3">
    <source>
        <dbReference type="Proteomes" id="UP000886469"/>
    </source>
</evidence>
<accession>A0ABX1TEF8</accession>
<reference evidence="2" key="1">
    <citation type="submission" date="2019-03" db="EMBL/GenBank/DDBJ databases">
        <title>Metabolic reconstructions from genomes of highly enriched 'Candidatus Accumulibacter' and 'Candidatus Competibacter' bioreactor populations.</title>
        <authorList>
            <person name="Annavajhala M.K."/>
            <person name="Welles L."/>
            <person name="Abbas B."/>
            <person name="Sorokin D."/>
            <person name="Park H."/>
            <person name="Van Loosdrecht M."/>
            <person name="Chandran K."/>
        </authorList>
    </citation>
    <scope>NUCLEOTIDE SEQUENCE</scope>
    <source>
        <strain evidence="2">SBR_L</strain>
    </source>
</reference>